<dbReference type="SMART" id="SM00317">
    <property type="entry name" value="SET"/>
    <property type="match status" value="1"/>
</dbReference>
<dbReference type="OrthoDB" id="6141102at2759"/>
<keyword evidence="10" id="KW-1185">Reference proteome</keyword>
<dbReference type="GO" id="GO:0032259">
    <property type="term" value="P:methylation"/>
    <property type="evidence" value="ECO:0007669"/>
    <property type="project" value="UniProtKB-KW"/>
</dbReference>
<feature type="compositionally biased region" description="Basic and acidic residues" evidence="6">
    <location>
        <begin position="523"/>
        <end position="532"/>
    </location>
</feature>
<dbReference type="PANTHER" id="PTHR45747:SF4">
    <property type="entry name" value="HISTONE-LYSINE N-METHYLTRANSFERASE E(Z)"/>
    <property type="match status" value="1"/>
</dbReference>
<feature type="compositionally biased region" description="Basic and acidic residues" evidence="6">
    <location>
        <begin position="8"/>
        <end position="20"/>
    </location>
</feature>
<evidence type="ECO:0000313" key="10">
    <source>
        <dbReference type="Proteomes" id="UP000703269"/>
    </source>
</evidence>
<keyword evidence="4" id="KW-0805">Transcription regulation</keyword>
<gene>
    <name evidence="9" type="ORF">PsYK624_124970</name>
</gene>
<organism evidence="9 10">
    <name type="scientific">Phanerochaete sordida</name>
    <dbReference type="NCBI Taxonomy" id="48140"/>
    <lineage>
        <taxon>Eukaryota</taxon>
        <taxon>Fungi</taxon>
        <taxon>Dikarya</taxon>
        <taxon>Basidiomycota</taxon>
        <taxon>Agaricomycotina</taxon>
        <taxon>Agaricomycetes</taxon>
        <taxon>Polyporales</taxon>
        <taxon>Phanerochaetaceae</taxon>
        <taxon>Phanerochaete</taxon>
    </lineage>
</organism>
<comment type="caution">
    <text evidence="9">The sequence shown here is derived from an EMBL/GenBank/DDBJ whole genome shotgun (WGS) entry which is preliminary data.</text>
</comment>
<evidence type="ECO:0000256" key="1">
    <source>
        <dbReference type="ARBA" id="ARBA00022603"/>
    </source>
</evidence>
<evidence type="ECO:0000256" key="6">
    <source>
        <dbReference type="SAM" id="MobiDB-lite"/>
    </source>
</evidence>
<evidence type="ECO:0000256" key="5">
    <source>
        <dbReference type="ARBA" id="ARBA00023163"/>
    </source>
</evidence>
<dbReference type="InterPro" id="IPR046341">
    <property type="entry name" value="SET_dom_sf"/>
</dbReference>
<accession>A0A9P3GI03</accession>
<dbReference type="Proteomes" id="UP000703269">
    <property type="component" value="Unassembled WGS sequence"/>
</dbReference>
<dbReference type="AlphaFoldDB" id="A0A9P3GI03"/>
<dbReference type="GO" id="GO:0031507">
    <property type="term" value="P:heterochromatin formation"/>
    <property type="evidence" value="ECO:0007669"/>
    <property type="project" value="TreeGrafter"/>
</dbReference>
<proteinExistence type="predicted"/>
<keyword evidence="1" id="KW-0489">Methyltransferase</keyword>
<dbReference type="GO" id="GO:0046976">
    <property type="term" value="F:histone H3K27 methyltransferase activity"/>
    <property type="evidence" value="ECO:0007669"/>
    <property type="project" value="TreeGrafter"/>
</dbReference>
<dbReference type="PROSITE" id="PS50280">
    <property type="entry name" value="SET"/>
    <property type="match status" value="1"/>
</dbReference>
<dbReference type="PANTHER" id="PTHR45747">
    <property type="entry name" value="HISTONE-LYSINE N-METHYLTRANSFERASE E(Z)"/>
    <property type="match status" value="1"/>
</dbReference>
<dbReference type="InterPro" id="IPR045318">
    <property type="entry name" value="EZH1/2-like"/>
</dbReference>
<feature type="domain" description="CXC" evidence="8">
    <location>
        <begin position="250"/>
        <end position="381"/>
    </location>
</feature>
<protein>
    <submittedName>
        <fullName evidence="9">SET domain-containing protein</fullName>
    </submittedName>
</protein>
<dbReference type="GO" id="GO:0003682">
    <property type="term" value="F:chromatin binding"/>
    <property type="evidence" value="ECO:0007669"/>
    <property type="project" value="TreeGrafter"/>
</dbReference>
<dbReference type="Pfam" id="PF00856">
    <property type="entry name" value="SET"/>
    <property type="match status" value="1"/>
</dbReference>
<evidence type="ECO:0000313" key="9">
    <source>
        <dbReference type="EMBL" id="GJE96303.1"/>
    </source>
</evidence>
<name>A0A9P3GI03_9APHY</name>
<dbReference type="SUPFAM" id="SSF82199">
    <property type="entry name" value="SET domain"/>
    <property type="match status" value="1"/>
</dbReference>
<feature type="region of interest" description="Disordered" evidence="6">
    <location>
        <begin position="1"/>
        <end position="25"/>
    </location>
</feature>
<reference evidence="9 10" key="1">
    <citation type="submission" date="2021-08" db="EMBL/GenBank/DDBJ databases">
        <title>Draft Genome Sequence of Phanerochaete sordida strain YK-624.</title>
        <authorList>
            <person name="Mori T."/>
            <person name="Dohra H."/>
            <person name="Suzuki T."/>
            <person name="Kawagishi H."/>
            <person name="Hirai H."/>
        </authorList>
    </citation>
    <scope>NUCLEOTIDE SEQUENCE [LARGE SCALE GENOMIC DNA]</scope>
    <source>
        <strain evidence="9 10">YK-624</strain>
    </source>
</reference>
<dbReference type="EMBL" id="BPQB01000058">
    <property type="protein sequence ID" value="GJE96303.1"/>
    <property type="molecule type" value="Genomic_DNA"/>
</dbReference>
<evidence type="ECO:0000259" key="8">
    <source>
        <dbReference type="PROSITE" id="PS51633"/>
    </source>
</evidence>
<keyword evidence="2" id="KW-0808">Transferase</keyword>
<dbReference type="Gene3D" id="2.170.270.10">
    <property type="entry name" value="SET domain"/>
    <property type="match status" value="1"/>
</dbReference>
<keyword evidence="3" id="KW-0949">S-adenosyl-L-methionine</keyword>
<dbReference type="InterPro" id="IPR001214">
    <property type="entry name" value="SET_dom"/>
</dbReference>
<keyword evidence="5" id="KW-0804">Transcription</keyword>
<feature type="domain" description="SET" evidence="7">
    <location>
        <begin position="373"/>
        <end position="499"/>
    </location>
</feature>
<dbReference type="PROSITE" id="PS51633">
    <property type="entry name" value="CXC"/>
    <property type="match status" value="1"/>
</dbReference>
<evidence type="ECO:0000256" key="3">
    <source>
        <dbReference type="ARBA" id="ARBA00022691"/>
    </source>
</evidence>
<feature type="region of interest" description="Disordered" evidence="6">
    <location>
        <begin position="506"/>
        <end position="532"/>
    </location>
</feature>
<sequence length="532" mass="59429">MPYADDDSFSREAYTDEHQRFSWQPPGGTSLHDIWIAVEAARRLQEEYAVDFAAVDATGILPTNLLSTSDDWGAIVKSQNMDRPPFLAEKWGKDLSLIDVSPPAMDALSSRVQSGLSLFCGNMNCVSGYCSVHNGEKHLLDDDDRYLAYADYCIPTSAEPCGDACYLLANIMDTEQKNSKRKRNTMGSQDVENLKLLFKISPESTSCEISQLMQYRCYEVYSYRAEYHRATRAHKELSVERPVTYIQCVHQSASPKSTSGTAATQPSLSRHFEPCSHRGPCEPSAQECTCYRRNVHCERNCCCTLDCTRRFPGCECARLRQEANKQRSPDDSYEPEPDLCSDSDCPCAAAGRECDPELCDCLHDLYSEEAECRNVSLRRKRGKRVKAGTSFSGLGVFLEEPVGRGELVCEYVGELTYEATTETRDLLAQHRGRAYVYKLNDTFDVDASTVGNVARFINHAPSKRANCITKIMNVSGDHRIGIYSAKHLRSGTELTIDYGDEFFKSDAKASSSSSRTLTPAGFERSEGKSVQE</sequence>
<dbReference type="InterPro" id="IPR026489">
    <property type="entry name" value="CXC_dom"/>
</dbReference>
<evidence type="ECO:0000259" key="7">
    <source>
        <dbReference type="PROSITE" id="PS50280"/>
    </source>
</evidence>
<evidence type="ECO:0000256" key="2">
    <source>
        <dbReference type="ARBA" id="ARBA00022679"/>
    </source>
</evidence>
<evidence type="ECO:0000256" key="4">
    <source>
        <dbReference type="ARBA" id="ARBA00023015"/>
    </source>
</evidence>
<dbReference type="GO" id="GO:0035098">
    <property type="term" value="C:ESC/E(Z) complex"/>
    <property type="evidence" value="ECO:0007669"/>
    <property type="project" value="TreeGrafter"/>
</dbReference>